<dbReference type="AlphaFoldDB" id="A0A844BFF9"/>
<evidence type="ECO:0000313" key="3">
    <source>
        <dbReference type="Proteomes" id="UP000466730"/>
    </source>
</evidence>
<protein>
    <submittedName>
        <fullName evidence="2">Uncharacterized protein</fullName>
    </submittedName>
</protein>
<accession>A0A844BFF9</accession>
<sequence>MHDPQHEQFRVRLARVERMHRDGHVSELAGTNGWTTPRLSLSVGIPLWRALGMIALAMLVLKAAILAQIGPQAYEHHLASASGASVVQQVATYVMQIDPITEWLAGAMRALIALFS</sequence>
<evidence type="ECO:0000313" key="2">
    <source>
        <dbReference type="EMBL" id="MRH20105.1"/>
    </source>
</evidence>
<dbReference type="OrthoDB" id="7866534at2"/>
<keyword evidence="3" id="KW-1185">Reference proteome</keyword>
<feature type="transmembrane region" description="Helical" evidence="1">
    <location>
        <begin position="47"/>
        <end position="67"/>
    </location>
</feature>
<dbReference type="EMBL" id="WJPO01000003">
    <property type="protein sequence ID" value="MRH20105.1"/>
    <property type="molecule type" value="Genomic_DNA"/>
</dbReference>
<keyword evidence="1" id="KW-0812">Transmembrane</keyword>
<name>A0A844BFF9_9RHOB</name>
<comment type="caution">
    <text evidence="2">The sequence shown here is derived from an EMBL/GenBank/DDBJ whole genome shotgun (WGS) entry which is preliminary data.</text>
</comment>
<dbReference type="Proteomes" id="UP000466730">
    <property type="component" value="Unassembled WGS sequence"/>
</dbReference>
<reference evidence="2 3" key="1">
    <citation type="submission" date="2019-11" db="EMBL/GenBank/DDBJ databases">
        <title>Draft Whole-Genome sequence of the marine photosynthetic bacterium Rhodovulum strictum DSM 11289.</title>
        <authorList>
            <person name="Kyndt J.A."/>
            <person name="Meyer T.E."/>
        </authorList>
    </citation>
    <scope>NUCLEOTIDE SEQUENCE [LARGE SCALE GENOMIC DNA]</scope>
    <source>
        <strain evidence="2 3">DSM 11289</strain>
    </source>
</reference>
<keyword evidence="1" id="KW-0472">Membrane</keyword>
<keyword evidence="1" id="KW-1133">Transmembrane helix</keyword>
<dbReference type="RefSeq" id="WP_153747418.1">
    <property type="nucleotide sequence ID" value="NZ_BAAADI010000006.1"/>
</dbReference>
<evidence type="ECO:0000256" key="1">
    <source>
        <dbReference type="SAM" id="Phobius"/>
    </source>
</evidence>
<organism evidence="2 3">
    <name type="scientific">Rhodovulum strictum</name>
    <dbReference type="NCBI Taxonomy" id="58314"/>
    <lineage>
        <taxon>Bacteria</taxon>
        <taxon>Pseudomonadati</taxon>
        <taxon>Pseudomonadota</taxon>
        <taxon>Alphaproteobacteria</taxon>
        <taxon>Rhodobacterales</taxon>
        <taxon>Paracoccaceae</taxon>
        <taxon>Rhodovulum</taxon>
    </lineage>
</organism>
<gene>
    <name evidence="2" type="ORF">GH815_03780</name>
</gene>
<proteinExistence type="predicted"/>